<gene>
    <name evidence="1" type="ORF">BURPS1710A_A0392</name>
</gene>
<evidence type="ECO:0000313" key="1">
    <source>
        <dbReference type="EMBL" id="EET03614.1"/>
    </source>
</evidence>
<dbReference type="EMBL" id="CM000833">
    <property type="protein sequence ID" value="EET03614.1"/>
    <property type="molecule type" value="Genomic_DNA"/>
</dbReference>
<accession>A0A0E1VU18</accession>
<dbReference type="HOGENOM" id="CLU_3096597_0_0_4"/>
<dbReference type="AlphaFoldDB" id="A0A0E1VU18"/>
<reference evidence="1" key="1">
    <citation type="submission" date="2009-05" db="EMBL/GenBank/DDBJ databases">
        <authorList>
            <person name="Harkins D.M."/>
            <person name="DeShazer D."/>
            <person name="Woods D.E."/>
            <person name="Brinkac L.M."/>
            <person name="Brown K.A."/>
            <person name="Hung G.C."/>
            <person name="Tuanyok A."/>
            <person name="Zhang B."/>
            <person name="Nierman W.C."/>
        </authorList>
    </citation>
    <scope>NUCLEOTIDE SEQUENCE [LARGE SCALE GENOMIC DNA]</scope>
    <source>
        <strain evidence="1">1710a</strain>
    </source>
</reference>
<sequence>MQRFGGAAKEARIIPGFFCARFKVVGNMHRLRHPMHPIWPRPATGAPAHAF</sequence>
<organism evidence="1">
    <name type="scientific">Burkholderia pseudomallei 1710a</name>
    <dbReference type="NCBI Taxonomy" id="320371"/>
    <lineage>
        <taxon>Bacteria</taxon>
        <taxon>Pseudomonadati</taxon>
        <taxon>Pseudomonadota</taxon>
        <taxon>Betaproteobacteria</taxon>
        <taxon>Burkholderiales</taxon>
        <taxon>Burkholderiaceae</taxon>
        <taxon>Burkholderia</taxon>
        <taxon>pseudomallei group</taxon>
    </lineage>
</organism>
<proteinExistence type="predicted"/>
<name>A0A0E1VU18_BURPE</name>
<protein>
    <submittedName>
        <fullName evidence="1">Uncharacterized protein</fullName>
    </submittedName>
</protein>
<dbReference type="Proteomes" id="UP000001812">
    <property type="component" value="Chromosome II"/>
</dbReference>